<organism evidence="4 5">
    <name type="scientific">Sphaerotilus sulfidivorans</name>
    <dbReference type="NCBI Taxonomy" id="639200"/>
    <lineage>
        <taxon>Bacteria</taxon>
        <taxon>Pseudomonadati</taxon>
        <taxon>Pseudomonadota</taxon>
        <taxon>Betaproteobacteria</taxon>
        <taxon>Burkholderiales</taxon>
        <taxon>Sphaerotilaceae</taxon>
        <taxon>Sphaerotilus</taxon>
    </lineage>
</organism>
<gene>
    <name evidence="3" type="ORF">ABIC99_000275</name>
    <name evidence="4" type="ORF">EWH46_10290</name>
</gene>
<name>A0A5C1Q242_9BURK</name>
<dbReference type="AlphaFoldDB" id="A0A5C1Q242"/>
<dbReference type="OrthoDB" id="237270at2"/>
<reference evidence="4 5" key="1">
    <citation type="submission" date="2019-02" db="EMBL/GenBank/DDBJ databases">
        <title>Complete Genome Sequence and Methylome Analysis of Sphaerotilus natans subsp. sulfidivorans D-507.</title>
        <authorList>
            <person name="Fomenkov A."/>
            <person name="Gridneva E."/>
            <person name="Smolyakov D."/>
            <person name="Dubinina G."/>
            <person name="Vincze T."/>
            <person name="Grabovich M."/>
            <person name="Roberts R.J."/>
        </authorList>
    </citation>
    <scope>NUCLEOTIDE SEQUENCE [LARGE SCALE GENOMIC DNA]</scope>
    <source>
        <strain evidence="4 5">D-507</strain>
    </source>
</reference>
<dbReference type="PANTHER" id="PTHR42941:SF1">
    <property type="entry name" value="SLL1037 PROTEIN"/>
    <property type="match status" value="1"/>
</dbReference>
<dbReference type="KEGG" id="snn:EWH46_10290"/>
<reference evidence="3 6" key="2">
    <citation type="submission" date="2024-06" db="EMBL/GenBank/DDBJ databases">
        <title>Genomic Encyclopedia of Type Strains, Phase IV (KMG-IV): sequencing the most valuable type-strain genomes for metagenomic binning, comparative biology and taxonomic classification.</title>
        <authorList>
            <person name="Goeker M."/>
        </authorList>
    </citation>
    <scope>NUCLEOTIDE SEQUENCE [LARGE SCALE GENOMIC DNA]</scope>
    <source>
        <strain evidence="3 6">D-501</strain>
    </source>
</reference>
<evidence type="ECO:0000313" key="6">
    <source>
        <dbReference type="Proteomes" id="UP001549111"/>
    </source>
</evidence>
<keyword evidence="2" id="KW-1133">Transmembrane helix</keyword>
<keyword evidence="2" id="KW-0812">Transmembrane</keyword>
<dbReference type="Pfam" id="PF16868">
    <property type="entry name" value="NMT1_3"/>
    <property type="match status" value="1"/>
</dbReference>
<dbReference type="Proteomes" id="UP001549111">
    <property type="component" value="Unassembled WGS sequence"/>
</dbReference>
<feature type="region of interest" description="Disordered" evidence="1">
    <location>
        <begin position="457"/>
        <end position="477"/>
    </location>
</feature>
<evidence type="ECO:0000313" key="3">
    <source>
        <dbReference type="EMBL" id="MET3602499.1"/>
    </source>
</evidence>
<dbReference type="EMBL" id="JBEPLS010000001">
    <property type="protein sequence ID" value="MET3602499.1"/>
    <property type="molecule type" value="Genomic_DNA"/>
</dbReference>
<accession>A0A5C1Q242</accession>
<evidence type="ECO:0000313" key="4">
    <source>
        <dbReference type="EMBL" id="QEN01120.1"/>
    </source>
</evidence>
<sequence length="477" mass="52545">MSARPQTTRGLGHGAALQLRSALLSLRDLLLTGGPVLLLAIGLFWLAYRVLDPIPPQRMVLATGGAQGAYAEFGRLYRDALARQGIEVELRATRGALDNLALLRSGEVDAAFVQGGADMLRSGDEDRPPDELLSLGALFREPVWIFYREDSARARLGGERLESLSQIAEWRLNVGQEGSGITHLMHRLLIANGLEPAKLPLSQLPTTPAVMALLDGRLDALALVSAPESPIVRMLLITPGIRLFDFAQAEAYARRVPQVAPVLLPRGVVDLAQDLPGQDVRLVAATASLLVREDTHPALQQLLVQAARRIHSEPNWFQDKGEYPKAQTGDHPLSPEAQRFYASGEPLLQRHLPFGYANLIDRMWVVLLSIVAVLIPLSRVVPPLYNFRVRSRIFRWYGLLREIEQQHAEGSRPLAALRAELDQLDARIERLPVPLSYADELYSLRSHIAMVRQRLDGTASPSSLSPATPDDPARTST</sequence>
<dbReference type="Proteomes" id="UP000323522">
    <property type="component" value="Chromosome"/>
</dbReference>
<evidence type="ECO:0000256" key="2">
    <source>
        <dbReference type="SAM" id="Phobius"/>
    </source>
</evidence>
<feature type="transmembrane region" description="Helical" evidence="2">
    <location>
        <begin position="29"/>
        <end position="48"/>
    </location>
</feature>
<proteinExistence type="predicted"/>
<feature type="transmembrane region" description="Helical" evidence="2">
    <location>
        <begin position="363"/>
        <end position="385"/>
    </location>
</feature>
<keyword evidence="2" id="KW-0472">Membrane</keyword>
<dbReference type="PANTHER" id="PTHR42941">
    <property type="entry name" value="SLL1037 PROTEIN"/>
    <property type="match status" value="1"/>
</dbReference>
<dbReference type="RefSeq" id="WP_149503823.1">
    <property type="nucleotide sequence ID" value="NZ_CP035708.1"/>
</dbReference>
<protein>
    <submittedName>
        <fullName evidence="4">C4-dicarboxylate ABC transporter substrate-binding protein</fullName>
    </submittedName>
    <submittedName>
        <fullName evidence="3">TRAP-type uncharacterized transport system substrate-binding protein</fullName>
    </submittedName>
</protein>
<evidence type="ECO:0000313" key="5">
    <source>
        <dbReference type="Proteomes" id="UP000323522"/>
    </source>
</evidence>
<keyword evidence="6" id="KW-1185">Reference proteome</keyword>
<feature type="compositionally biased region" description="Low complexity" evidence="1">
    <location>
        <begin position="458"/>
        <end position="470"/>
    </location>
</feature>
<dbReference type="SUPFAM" id="SSF53850">
    <property type="entry name" value="Periplasmic binding protein-like II"/>
    <property type="match status" value="1"/>
</dbReference>
<dbReference type="Gene3D" id="3.40.190.10">
    <property type="entry name" value="Periplasmic binding protein-like II"/>
    <property type="match status" value="2"/>
</dbReference>
<dbReference type="InterPro" id="IPR011852">
    <property type="entry name" value="TRAP_TAXI"/>
</dbReference>
<dbReference type="EMBL" id="CP035708">
    <property type="protein sequence ID" value="QEN01120.1"/>
    <property type="molecule type" value="Genomic_DNA"/>
</dbReference>
<evidence type="ECO:0000256" key="1">
    <source>
        <dbReference type="SAM" id="MobiDB-lite"/>
    </source>
</evidence>